<dbReference type="Gene3D" id="1.20.120.530">
    <property type="entry name" value="GntR ligand-binding domain-like"/>
    <property type="match status" value="1"/>
</dbReference>
<protein>
    <submittedName>
        <fullName evidence="5">GntR family transcriptional regulator</fullName>
    </submittedName>
</protein>
<evidence type="ECO:0000313" key="6">
    <source>
        <dbReference type="Proteomes" id="UP000294894"/>
    </source>
</evidence>
<keyword evidence="6" id="KW-1185">Reference proteome</keyword>
<dbReference type="InterPro" id="IPR011711">
    <property type="entry name" value="GntR_C"/>
</dbReference>
<evidence type="ECO:0000256" key="2">
    <source>
        <dbReference type="ARBA" id="ARBA00023125"/>
    </source>
</evidence>
<dbReference type="AlphaFoldDB" id="A0A4P7GMR2"/>
<dbReference type="OrthoDB" id="5243844at2"/>
<dbReference type="SUPFAM" id="SSF46785">
    <property type="entry name" value="Winged helix' DNA-binding domain"/>
    <property type="match status" value="1"/>
</dbReference>
<dbReference type="GO" id="GO:0003677">
    <property type="term" value="F:DNA binding"/>
    <property type="evidence" value="ECO:0007669"/>
    <property type="project" value="UniProtKB-KW"/>
</dbReference>
<dbReference type="Pfam" id="PF07729">
    <property type="entry name" value="FCD"/>
    <property type="match status" value="1"/>
</dbReference>
<dbReference type="InterPro" id="IPR036388">
    <property type="entry name" value="WH-like_DNA-bd_sf"/>
</dbReference>
<keyword evidence="1" id="KW-0805">Transcription regulation</keyword>
<evidence type="ECO:0000256" key="1">
    <source>
        <dbReference type="ARBA" id="ARBA00023015"/>
    </source>
</evidence>
<reference evidence="5 6" key="1">
    <citation type="submission" date="2019-03" db="EMBL/GenBank/DDBJ databases">
        <title>Three New Species of Nocardioides, Nocardioides euryhalodurans sp. nov., Nocardioides seonyuensis sp. nov. and Nocardioides eburneoflavus sp. nov., Iolated from Soil.</title>
        <authorList>
            <person name="Roh S.G."/>
            <person name="Lee C."/>
            <person name="Kim M.-K."/>
            <person name="Kim S.B."/>
        </authorList>
    </citation>
    <scope>NUCLEOTIDE SEQUENCE [LARGE SCALE GENOMIC DNA]</scope>
    <source>
        <strain evidence="5 6">MMS17-SY117</strain>
    </source>
</reference>
<evidence type="ECO:0000256" key="3">
    <source>
        <dbReference type="ARBA" id="ARBA00023163"/>
    </source>
</evidence>
<name>A0A4P7GMR2_9ACTN</name>
<dbReference type="EMBL" id="CP038267">
    <property type="protein sequence ID" value="QBR93077.1"/>
    <property type="molecule type" value="Genomic_DNA"/>
</dbReference>
<feature type="domain" description="HTH gntR-type" evidence="4">
    <location>
        <begin position="17"/>
        <end position="84"/>
    </location>
</feature>
<accession>A0A4P7GMR2</accession>
<keyword evidence="2" id="KW-0238">DNA-binding</keyword>
<proteinExistence type="predicted"/>
<sequence length="228" mass="24670">MPGTEPFTTLNLDLEHVSTVDRAADELRRAVFDGELESGTPLREVAIADSLGVSRPTVREALGVLVGEGLATREPNRGVSVATPDPDSIHDVCRARLVLEIAGVRCWPEADEEQRDTVREALTALIEAADTQASYQVLNERHLAFHLSLVGLAGSPRLEAMAMNLYAELRLALAQVDRARQNAPDQAGSHTLLVRLLESGDIPATVAELERHLAGAEVAILERLHLQA</sequence>
<gene>
    <name evidence="5" type="ORF">EXE57_12975</name>
</gene>
<dbReference type="CDD" id="cd07377">
    <property type="entry name" value="WHTH_GntR"/>
    <property type="match status" value="1"/>
</dbReference>
<dbReference type="InterPro" id="IPR008920">
    <property type="entry name" value="TF_FadR/GntR_C"/>
</dbReference>
<evidence type="ECO:0000259" key="4">
    <source>
        <dbReference type="PROSITE" id="PS50949"/>
    </source>
</evidence>
<dbReference type="SUPFAM" id="SSF48008">
    <property type="entry name" value="GntR ligand-binding domain-like"/>
    <property type="match status" value="1"/>
</dbReference>
<dbReference type="RefSeq" id="WP_135078134.1">
    <property type="nucleotide sequence ID" value="NZ_CP038267.1"/>
</dbReference>
<dbReference type="KEGG" id="noy:EXE57_12975"/>
<keyword evidence="3" id="KW-0804">Transcription</keyword>
<dbReference type="Pfam" id="PF00392">
    <property type="entry name" value="GntR"/>
    <property type="match status" value="1"/>
</dbReference>
<dbReference type="Gene3D" id="1.10.10.10">
    <property type="entry name" value="Winged helix-like DNA-binding domain superfamily/Winged helix DNA-binding domain"/>
    <property type="match status" value="1"/>
</dbReference>
<dbReference type="PANTHER" id="PTHR43537">
    <property type="entry name" value="TRANSCRIPTIONAL REGULATOR, GNTR FAMILY"/>
    <property type="match status" value="1"/>
</dbReference>
<evidence type="ECO:0000313" key="5">
    <source>
        <dbReference type="EMBL" id="QBR93077.1"/>
    </source>
</evidence>
<dbReference type="PANTHER" id="PTHR43537:SF5">
    <property type="entry name" value="UXU OPERON TRANSCRIPTIONAL REGULATOR"/>
    <property type="match status" value="1"/>
</dbReference>
<dbReference type="InterPro" id="IPR036390">
    <property type="entry name" value="WH_DNA-bd_sf"/>
</dbReference>
<dbReference type="PROSITE" id="PS50949">
    <property type="entry name" value="HTH_GNTR"/>
    <property type="match status" value="1"/>
</dbReference>
<dbReference type="InterPro" id="IPR000524">
    <property type="entry name" value="Tscrpt_reg_HTH_GntR"/>
</dbReference>
<dbReference type="SMART" id="SM00345">
    <property type="entry name" value="HTH_GNTR"/>
    <property type="match status" value="1"/>
</dbReference>
<dbReference type="SMART" id="SM00895">
    <property type="entry name" value="FCD"/>
    <property type="match status" value="1"/>
</dbReference>
<organism evidence="5 6">
    <name type="scientific">Nocardioides euryhalodurans</name>
    <dbReference type="NCBI Taxonomy" id="2518370"/>
    <lineage>
        <taxon>Bacteria</taxon>
        <taxon>Bacillati</taxon>
        <taxon>Actinomycetota</taxon>
        <taxon>Actinomycetes</taxon>
        <taxon>Propionibacteriales</taxon>
        <taxon>Nocardioidaceae</taxon>
        <taxon>Nocardioides</taxon>
    </lineage>
</organism>
<dbReference type="Proteomes" id="UP000294894">
    <property type="component" value="Chromosome"/>
</dbReference>
<dbReference type="GO" id="GO:0003700">
    <property type="term" value="F:DNA-binding transcription factor activity"/>
    <property type="evidence" value="ECO:0007669"/>
    <property type="project" value="InterPro"/>
</dbReference>